<evidence type="ECO:0000313" key="6">
    <source>
        <dbReference type="Proteomes" id="UP000037069"/>
    </source>
</evidence>
<gene>
    <name evidence="5" type="ORF">FF38_08541</name>
</gene>
<dbReference type="PANTHER" id="PTHR21682">
    <property type="entry name" value="COILED-COIL DOMAIN-CONTAINING PROTEIN 149"/>
    <property type="match status" value="1"/>
</dbReference>
<evidence type="ECO:0000313" key="5">
    <source>
        <dbReference type="EMBL" id="KNC29951.1"/>
    </source>
</evidence>
<name>A0A0L0CCJ2_LUCCU</name>
<feature type="coiled-coil region" evidence="3">
    <location>
        <begin position="59"/>
        <end position="86"/>
    </location>
</feature>
<reference evidence="5 6" key="1">
    <citation type="journal article" date="2015" name="Nat. Commun.">
        <title>Lucilia cuprina genome unlocks parasitic fly biology to underpin future interventions.</title>
        <authorList>
            <person name="Anstead C.A."/>
            <person name="Korhonen P.K."/>
            <person name="Young N.D."/>
            <person name="Hall R.S."/>
            <person name="Jex A.R."/>
            <person name="Murali S.C."/>
            <person name="Hughes D.S."/>
            <person name="Lee S.F."/>
            <person name="Perry T."/>
            <person name="Stroehlein A.J."/>
            <person name="Ansell B.R."/>
            <person name="Breugelmans B."/>
            <person name="Hofmann A."/>
            <person name="Qu J."/>
            <person name="Dugan S."/>
            <person name="Lee S.L."/>
            <person name="Chao H."/>
            <person name="Dinh H."/>
            <person name="Han Y."/>
            <person name="Doddapaneni H.V."/>
            <person name="Worley K.C."/>
            <person name="Muzny D.M."/>
            <person name="Ioannidis P."/>
            <person name="Waterhouse R.M."/>
            <person name="Zdobnov E.M."/>
            <person name="James P.J."/>
            <person name="Bagnall N.H."/>
            <person name="Kotze A.C."/>
            <person name="Gibbs R.A."/>
            <person name="Richards S."/>
            <person name="Batterham P."/>
            <person name="Gasser R.B."/>
        </authorList>
    </citation>
    <scope>NUCLEOTIDE SEQUENCE [LARGE SCALE GENOMIC DNA]</scope>
    <source>
        <strain evidence="5 6">LS</strain>
        <tissue evidence="5">Full body</tissue>
    </source>
</reference>
<organism evidence="5 6">
    <name type="scientific">Lucilia cuprina</name>
    <name type="common">Green bottle fly</name>
    <name type="synonym">Australian sheep blowfly</name>
    <dbReference type="NCBI Taxonomy" id="7375"/>
    <lineage>
        <taxon>Eukaryota</taxon>
        <taxon>Metazoa</taxon>
        <taxon>Ecdysozoa</taxon>
        <taxon>Arthropoda</taxon>
        <taxon>Hexapoda</taxon>
        <taxon>Insecta</taxon>
        <taxon>Pterygota</taxon>
        <taxon>Neoptera</taxon>
        <taxon>Endopterygota</taxon>
        <taxon>Diptera</taxon>
        <taxon>Brachycera</taxon>
        <taxon>Muscomorpha</taxon>
        <taxon>Oestroidea</taxon>
        <taxon>Calliphoridae</taxon>
        <taxon>Luciliinae</taxon>
        <taxon>Lucilia</taxon>
    </lineage>
</organism>
<dbReference type="AlphaFoldDB" id="A0A0L0CCJ2"/>
<evidence type="ECO:0000256" key="2">
    <source>
        <dbReference type="ARBA" id="ARBA00023054"/>
    </source>
</evidence>
<protein>
    <recommendedName>
        <fullName evidence="7">Coiled-coil domain-containing protein 149-B</fullName>
    </recommendedName>
</protein>
<feature type="coiled-coil region" evidence="3">
    <location>
        <begin position="128"/>
        <end position="155"/>
    </location>
</feature>
<dbReference type="Proteomes" id="UP000037069">
    <property type="component" value="Unassembled WGS sequence"/>
</dbReference>
<feature type="compositionally biased region" description="Polar residues" evidence="4">
    <location>
        <begin position="447"/>
        <end position="467"/>
    </location>
</feature>
<feature type="region of interest" description="Disordered" evidence="4">
    <location>
        <begin position="420"/>
        <end position="469"/>
    </location>
</feature>
<comment type="similarity">
    <text evidence="1">Belongs to the CCDC149 family.</text>
</comment>
<dbReference type="STRING" id="7375.A0A0L0CCJ2"/>
<dbReference type="OMA" id="ERSNFIC"/>
<feature type="coiled-coil region" evidence="3">
    <location>
        <begin position="208"/>
        <end position="293"/>
    </location>
</feature>
<proteinExistence type="inferred from homology"/>
<dbReference type="InterPro" id="IPR019179">
    <property type="entry name" value="CC149"/>
</dbReference>
<keyword evidence="6" id="KW-1185">Reference proteome</keyword>
<comment type="caution">
    <text evidence="5">The sequence shown here is derived from an EMBL/GenBank/DDBJ whole genome shotgun (WGS) entry which is preliminary data.</text>
</comment>
<evidence type="ECO:0000256" key="1">
    <source>
        <dbReference type="ARBA" id="ARBA00005872"/>
    </source>
</evidence>
<accession>A0A0L0CCJ2</accession>
<feature type="compositionally biased region" description="Low complexity" evidence="4">
    <location>
        <begin position="436"/>
        <end position="446"/>
    </location>
</feature>
<dbReference type="Pfam" id="PF09789">
    <property type="entry name" value="CC149"/>
    <property type="match status" value="1"/>
</dbReference>
<dbReference type="PANTHER" id="PTHR21682:SF2">
    <property type="entry name" value="COILED-COIL DOMAIN-CONTAINING PROTEIN 149"/>
    <property type="match status" value="1"/>
</dbReference>
<keyword evidence="2 3" id="KW-0175">Coiled coil</keyword>
<dbReference type="EMBL" id="JRES01000608">
    <property type="protein sequence ID" value="KNC29951.1"/>
    <property type="molecule type" value="Genomic_DNA"/>
</dbReference>
<evidence type="ECO:0000256" key="3">
    <source>
        <dbReference type="SAM" id="Coils"/>
    </source>
</evidence>
<evidence type="ECO:0008006" key="7">
    <source>
        <dbReference type="Google" id="ProtNLM"/>
    </source>
</evidence>
<evidence type="ECO:0000256" key="4">
    <source>
        <dbReference type="SAM" id="MobiDB-lite"/>
    </source>
</evidence>
<dbReference type="OrthoDB" id="5917629at2759"/>
<sequence>MSDDDSMSLGQYKIKASTVWTQRKRTQQGRETNNSEYDEMFGEHMENYSVETTALHRKLQSKMEALRILRKELEKFRTERDQFKLMAETLQLRYAALRRNSLSDMGGFTSDTSGVPGSNSKTSVAKILHESRERNLKLTTEVETLKQKLAEVQGDIEVLRGCQKPLPEEMKKSHKTKVSIKEDPSVDVCTKEMFLQWKQERSNFICHLEQLKKKNAQLAFDLKAVIDEKEELTNERDAYKCKAHRLNHELLVALKAKETHPKFLDIDSIILENKYLNERLKNIENEVEITKHSLSKYKTMLETKRKKGIIKLGAQTPINFDENILSHKQVKNLLESGIDLPTKTETIQDLKTLCLTLLDNLNDKNLALNHQKKTNKILATKIAELEQRMKSLAGIETSNDDQGFSASEFLLRGYCPSLVDTNSNSGQEQQEKTTKTRITSATTNNTFKSTTSCGESQVTEDSGTMSSENDESIKITNAGNSDDAMSSLSTESGRSIQSSEYDLTNQDMIMTPLNLNDFTDAALFTYKTPSTTSGSAGGKTQRQDSSRSLILPNAIVRERNDDLKDLPPELAALVQKALHELDLRDFDEVVGGICEDVAVEAKEEVISSNIEQTNNDILEEELNSEDGAIGGVCSNLIEAN</sequence>